<accession>A0A4S3M411</accession>
<dbReference type="OrthoDB" id="9802724at2"/>
<dbReference type="GO" id="GO:0004519">
    <property type="term" value="F:endonuclease activity"/>
    <property type="evidence" value="ECO:0007669"/>
    <property type="project" value="UniProtKB-KW"/>
</dbReference>
<evidence type="ECO:0000256" key="1">
    <source>
        <dbReference type="SAM" id="SignalP"/>
    </source>
</evidence>
<organism evidence="3 4">
    <name type="scientific">Robertkochia marina</name>
    <dbReference type="NCBI Taxonomy" id="1227945"/>
    <lineage>
        <taxon>Bacteria</taxon>
        <taxon>Pseudomonadati</taxon>
        <taxon>Bacteroidota</taxon>
        <taxon>Flavobacteriia</taxon>
        <taxon>Flavobacteriales</taxon>
        <taxon>Flavobacteriaceae</taxon>
        <taxon>Robertkochia</taxon>
    </lineage>
</organism>
<evidence type="ECO:0000313" key="4">
    <source>
        <dbReference type="Proteomes" id="UP000305939"/>
    </source>
</evidence>
<dbReference type="PANTHER" id="PTHR42834:SF1">
    <property type="entry name" value="ENDONUCLEASE_EXONUCLEASE_PHOSPHATASE FAMILY PROTEIN (AFU_ORTHOLOGUE AFUA_3G09210)"/>
    <property type="match status" value="1"/>
</dbReference>
<keyword evidence="3" id="KW-0378">Hydrolase</keyword>
<feature type="chain" id="PRO_5020770509" evidence="1">
    <location>
        <begin position="18"/>
        <end position="353"/>
    </location>
</feature>
<dbReference type="InterPro" id="IPR005135">
    <property type="entry name" value="Endo/exonuclease/phosphatase"/>
</dbReference>
<dbReference type="SUPFAM" id="SSF56219">
    <property type="entry name" value="DNase I-like"/>
    <property type="match status" value="1"/>
</dbReference>
<dbReference type="RefSeq" id="WP_136335004.1">
    <property type="nucleotide sequence ID" value="NZ_QXMP01000001.1"/>
</dbReference>
<feature type="domain" description="Endonuclease/exonuclease/phosphatase" evidence="2">
    <location>
        <begin position="27"/>
        <end position="337"/>
    </location>
</feature>
<reference evidence="3 4" key="1">
    <citation type="submission" date="2019-04" db="EMBL/GenBank/DDBJ databases">
        <title>Draft genome sequence of Robertkochia marina CC-AMO-30D.</title>
        <authorList>
            <person name="Hameed A."/>
            <person name="Lin S.-Y."/>
            <person name="Shahina M."/>
            <person name="Lai W.-A."/>
            <person name="Young C.-C."/>
        </authorList>
    </citation>
    <scope>NUCLEOTIDE SEQUENCE [LARGE SCALE GENOMIC DNA]</scope>
    <source>
        <strain evidence="3 4">CC-AMO-30D</strain>
    </source>
</reference>
<sequence>MRILLFSTLSVCMTVSAQESTPSFRMMAFYNVENLFLPNNEEASPDTYVFNRSSWDEVKYQNKIDAIARVIVSLGNEWGLTGPDILGVAEVENIKVLNDLKLQSLLSGQTYDVVHFDSPDHRGIDVALLYKRASFIPVRSQRRPLILRLPEGQIIRSRDVLVVTGYFGPDLIHILVNHWPSRRGGSERSDYLRREAAQLNRVIIDSISRLYSNPFIITMGDFNDDPTSNSIYNILGGREAGFITPYHNLINPMLPLFRKGFGSLAYRDNWHLFDQILMSRPAFSEVQATYTFHQAGIYMPSWLKTDQGRYKGYPFRTYIGNSYQGGYSDHFPVYLIFKSKESLGKPDIIRNPE</sequence>
<dbReference type="PANTHER" id="PTHR42834">
    <property type="entry name" value="ENDONUCLEASE/EXONUCLEASE/PHOSPHATASE FAMILY PROTEIN (AFU_ORTHOLOGUE AFUA_3G09210)"/>
    <property type="match status" value="1"/>
</dbReference>
<keyword evidence="1" id="KW-0732">Signal</keyword>
<name>A0A4S3M411_9FLAO</name>
<protein>
    <submittedName>
        <fullName evidence="3">Endonuclease/exonuclease/phosphatase family protein</fullName>
    </submittedName>
</protein>
<dbReference type="InterPro" id="IPR036691">
    <property type="entry name" value="Endo/exonu/phosph_ase_sf"/>
</dbReference>
<dbReference type="AlphaFoldDB" id="A0A4S3M411"/>
<comment type="caution">
    <text evidence="3">The sequence shown here is derived from an EMBL/GenBank/DDBJ whole genome shotgun (WGS) entry which is preliminary data.</text>
</comment>
<dbReference type="GO" id="GO:0004527">
    <property type="term" value="F:exonuclease activity"/>
    <property type="evidence" value="ECO:0007669"/>
    <property type="project" value="UniProtKB-KW"/>
</dbReference>
<gene>
    <name evidence="3" type="ORF">E7Z59_04080</name>
</gene>
<evidence type="ECO:0000259" key="2">
    <source>
        <dbReference type="Pfam" id="PF19580"/>
    </source>
</evidence>
<feature type="signal peptide" evidence="1">
    <location>
        <begin position="1"/>
        <end position="17"/>
    </location>
</feature>
<dbReference type="Gene3D" id="3.60.10.10">
    <property type="entry name" value="Endonuclease/exonuclease/phosphatase"/>
    <property type="match status" value="1"/>
</dbReference>
<proteinExistence type="predicted"/>
<keyword evidence="3" id="KW-0255">Endonuclease</keyword>
<dbReference type="Pfam" id="PF19580">
    <property type="entry name" value="Exo_endo_phos_3"/>
    <property type="match status" value="1"/>
</dbReference>
<evidence type="ECO:0000313" key="3">
    <source>
        <dbReference type="EMBL" id="THD69515.1"/>
    </source>
</evidence>
<dbReference type="EMBL" id="SSMC01000001">
    <property type="protein sequence ID" value="THD69515.1"/>
    <property type="molecule type" value="Genomic_DNA"/>
</dbReference>
<keyword evidence="3" id="KW-0269">Exonuclease</keyword>
<keyword evidence="3" id="KW-0540">Nuclease</keyword>
<keyword evidence="4" id="KW-1185">Reference proteome</keyword>
<dbReference type="Proteomes" id="UP000305939">
    <property type="component" value="Unassembled WGS sequence"/>
</dbReference>